<comment type="caution">
    <text evidence="2">The sequence shown here is derived from an EMBL/GenBank/DDBJ whole genome shotgun (WGS) entry which is preliminary data.</text>
</comment>
<organism evidence="2 3">
    <name type="scientific">Tanacetum coccineum</name>
    <dbReference type="NCBI Taxonomy" id="301880"/>
    <lineage>
        <taxon>Eukaryota</taxon>
        <taxon>Viridiplantae</taxon>
        <taxon>Streptophyta</taxon>
        <taxon>Embryophyta</taxon>
        <taxon>Tracheophyta</taxon>
        <taxon>Spermatophyta</taxon>
        <taxon>Magnoliopsida</taxon>
        <taxon>eudicotyledons</taxon>
        <taxon>Gunneridae</taxon>
        <taxon>Pentapetalae</taxon>
        <taxon>asterids</taxon>
        <taxon>campanulids</taxon>
        <taxon>Asterales</taxon>
        <taxon>Asteraceae</taxon>
        <taxon>Asteroideae</taxon>
        <taxon>Anthemideae</taxon>
        <taxon>Anthemidinae</taxon>
        <taxon>Tanacetum</taxon>
    </lineage>
</organism>
<evidence type="ECO:0000313" key="2">
    <source>
        <dbReference type="EMBL" id="GJS62952.1"/>
    </source>
</evidence>
<evidence type="ECO:0000256" key="1">
    <source>
        <dbReference type="SAM" id="MobiDB-lite"/>
    </source>
</evidence>
<sequence>MCYLGMSMLKKDITDKDNLGDHWPIHDPTIKWKLMTPVLDEKYESPEQLKRALAFYALANGYKKKYTRVQYRNLFWKAKATYPTRFEKVMKHIQSITKEAYKHLMDRQLESWNKAYFTTNKACDFVENENSECFNALIVDARRKPIINMLEDIRVLCMERLQKMREKHEKHWNVIPSGESRFEVRNGCEGFKNMSGWYNKDIFVNAYNHYIEGMNRMDQWLSTDYQKHLPPIKRRMHGRPPHKRKRDVIEDYGNRTMIMSATCEIVSASVGKVTTTCEIVCACDGNMSASGEIVSTRGGNVFARGGKVSARGGKVFARGGIVTVSGGNVTEKGGKVTAIGGKVTTRGGKVFVRGRKVCARGGKVSTTSSTPSKSPCTSHPRFKMSILDTTSSDVRLSGGIRMRGGGAIKLREGVWIRSHKKERSSNADVDSISSSMNKLRIINGKVVTSRGRGDGSKSRMYPGGIRTIGFGVSWDSIDGHTMLGQQPVPRQQQPVIRRTSERIAQIMFNKPLSHRPGLDPDDANSIE</sequence>
<reference evidence="2" key="2">
    <citation type="submission" date="2022-01" db="EMBL/GenBank/DDBJ databases">
        <authorList>
            <person name="Yamashiro T."/>
            <person name="Shiraishi A."/>
            <person name="Satake H."/>
            <person name="Nakayama K."/>
        </authorList>
    </citation>
    <scope>NUCLEOTIDE SEQUENCE</scope>
</reference>
<feature type="region of interest" description="Disordered" evidence="1">
    <location>
        <begin position="362"/>
        <end position="381"/>
    </location>
</feature>
<keyword evidence="3" id="KW-1185">Reference proteome</keyword>
<evidence type="ECO:0000313" key="3">
    <source>
        <dbReference type="Proteomes" id="UP001151760"/>
    </source>
</evidence>
<protein>
    <submittedName>
        <fullName evidence="2">Uncharacterized protein</fullName>
    </submittedName>
</protein>
<dbReference type="PANTHER" id="PTHR31973">
    <property type="entry name" value="POLYPROTEIN, PUTATIVE-RELATED"/>
    <property type="match status" value="1"/>
</dbReference>
<feature type="compositionally biased region" description="Low complexity" evidence="1">
    <location>
        <begin position="365"/>
        <end position="378"/>
    </location>
</feature>
<dbReference type="EMBL" id="BQNB010009397">
    <property type="protein sequence ID" value="GJS62952.1"/>
    <property type="molecule type" value="Genomic_DNA"/>
</dbReference>
<reference evidence="2" key="1">
    <citation type="journal article" date="2022" name="Int. J. Mol. Sci.">
        <title>Draft Genome of Tanacetum Coccineum: Genomic Comparison of Closely Related Tanacetum-Family Plants.</title>
        <authorList>
            <person name="Yamashiro T."/>
            <person name="Shiraishi A."/>
            <person name="Nakayama K."/>
            <person name="Satake H."/>
        </authorList>
    </citation>
    <scope>NUCLEOTIDE SEQUENCE</scope>
</reference>
<accession>A0ABQ4XDR7</accession>
<dbReference type="PANTHER" id="PTHR31973:SF187">
    <property type="entry name" value="MUTATOR TRANSPOSASE MUDRA PROTEIN"/>
    <property type="match status" value="1"/>
</dbReference>
<gene>
    <name evidence="2" type="ORF">Tco_0677516</name>
</gene>
<dbReference type="Proteomes" id="UP001151760">
    <property type="component" value="Unassembled WGS sequence"/>
</dbReference>
<name>A0ABQ4XDR7_9ASTR</name>
<proteinExistence type="predicted"/>